<comment type="caution">
    <text evidence="1">The sequence shown here is derived from an EMBL/GenBank/DDBJ whole genome shotgun (WGS) entry which is preliminary data.</text>
</comment>
<keyword evidence="2" id="KW-1185">Reference proteome</keyword>
<evidence type="ECO:0000313" key="1">
    <source>
        <dbReference type="EMBL" id="MCB8888252.1"/>
    </source>
</evidence>
<dbReference type="Proteomes" id="UP001319882">
    <property type="component" value="Unassembled WGS sequence"/>
</dbReference>
<proteinExistence type="predicted"/>
<reference evidence="1 2" key="1">
    <citation type="journal article" date="2021" name="Sci. Rep.">
        <title>Genome analysis of a halophilic bacterium Halomonas malpeensis YU-PRIM-29(T) reveals its exopolysaccharide and pigment producing capabilities.</title>
        <authorList>
            <person name="Athmika"/>
            <person name="Ghate S.D."/>
            <person name="Arun A.B."/>
            <person name="Rao S.S."/>
            <person name="Kumar S.T.A."/>
            <person name="Kandiyil M.K."/>
            <person name="Saptami K."/>
            <person name="Rekha P.D."/>
        </authorList>
    </citation>
    <scope>NUCLEOTIDE SEQUENCE [LARGE SCALE GENOMIC DNA]</scope>
    <source>
        <strain evidence="2">prim 29</strain>
    </source>
</reference>
<protein>
    <submittedName>
        <fullName evidence="1">Uncharacterized protein</fullName>
    </submittedName>
</protein>
<name>A0ABS8DPM5_9GAMM</name>
<organism evidence="1 2">
    <name type="scientific">Vreelandella malpeensis</name>
    <dbReference type="NCBI Taxonomy" id="1172368"/>
    <lineage>
        <taxon>Bacteria</taxon>
        <taxon>Pseudomonadati</taxon>
        <taxon>Pseudomonadota</taxon>
        <taxon>Gammaproteobacteria</taxon>
        <taxon>Oceanospirillales</taxon>
        <taxon>Halomonadaceae</taxon>
        <taxon>Vreelandella</taxon>
    </lineage>
</organism>
<accession>A0ABS8DPM5</accession>
<dbReference type="EMBL" id="WHVL01000001">
    <property type="protein sequence ID" value="MCB8888252.1"/>
    <property type="molecule type" value="Genomic_DNA"/>
</dbReference>
<sequence length="313" mass="33927">MLSLTHETILSVLRAVATQHGKAKHTEMLPSAGTPERTGLINAVSHLFGARSVALPDTSITLGEWAQALIDHTDIEYLNLHDTTSSAFCDRLQRCYRHTAATLNQEAKALQAMLALPEAQERRLISWLSLQSVSGFVLGALLPQEAGWQARSLFDNANALWELTTGDVIATDSQRWRQLAARLPALPDGITAITTTPLDAATRQTLEQKGVADIVELYSEPALGVIAARRSPDAPFELLTHWHPTESHNYLLRLAPGSAMQEVKLAEPLEWVGARSFERSGAGSLWPGCASIQASSQSSRRYPAGSAHNVSAA</sequence>
<evidence type="ECO:0000313" key="2">
    <source>
        <dbReference type="Proteomes" id="UP001319882"/>
    </source>
</evidence>
<gene>
    <name evidence="1" type="ORF">GEV37_03805</name>
</gene>
<dbReference type="RefSeq" id="WP_227388858.1">
    <property type="nucleotide sequence ID" value="NZ_JBHSCJ010000003.1"/>
</dbReference>